<dbReference type="SUPFAM" id="SSF53474">
    <property type="entry name" value="alpha/beta-Hydrolases"/>
    <property type="match status" value="1"/>
</dbReference>
<dbReference type="OrthoDB" id="2491135at2"/>
<comment type="caution">
    <text evidence="3">The sequence shown here is derived from an EMBL/GenBank/DDBJ whole genome shotgun (WGS) entry which is preliminary data.</text>
</comment>
<dbReference type="AlphaFoldDB" id="A0A5C6E4L5"/>
<keyword evidence="4" id="KW-1185">Reference proteome</keyword>
<feature type="signal peptide" evidence="1">
    <location>
        <begin position="1"/>
        <end position="20"/>
    </location>
</feature>
<evidence type="ECO:0000256" key="1">
    <source>
        <dbReference type="SAM" id="SignalP"/>
    </source>
</evidence>
<protein>
    <submittedName>
        <fullName evidence="3">Alpha/beta hydrolase family protein</fullName>
    </submittedName>
</protein>
<dbReference type="InterPro" id="IPR008391">
    <property type="entry name" value="AXE1_dom"/>
</dbReference>
<name>A0A5C6E4L5_9BACT</name>
<proteinExistence type="predicted"/>
<dbReference type="InterPro" id="IPR050261">
    <property type="entry name" value="FrsA_esterase"/>
</dbReference>
<keyword evidence="3" id="KW-0378">Hydrolase</keyword>
<keyword evidence="1" id="KW-0732">Signal</keyword>
<dbReference type="RefSeq" id="WP_146524455.1">
    <property type="nucleotide sequence ID" value="NZ_SJPV01000001.1"/>
</dbReference>
<organism evidence="3 4">
    <name type="scientific">Novipirellula artificiosorum</name>
    <dbReference type="NCBI Taxonomy" id="2528016"/>
    <lineage>
        <taxon>Bacteria</taxon>
        <taxon>Pseudomonadati</taxon>
        <taxon>Planctomycetota</taxon>
        <taxon>Planctomycetia</taxon>
        <taxon>Pirellulales</taxon>
        <taxon>Pirellulaceae</taxon>
        <taxon>Novipirellula</taxon>
    </lineage>
</organism>
<feature type="domain" description="Acetyl xylan esterase" evidence="2">
    <location>
        <begin position="54"/>
        <end position="215"/>
    </location>
</feature>
<dbReference type="Gene3D" id="3.40.50.1820">
    <property type="entry name" value="alpha/beta hydrolase"/>
    <property type="match status" value="1"/>
</dbReference>
<dbReference type="InterPro" id="IPR029058">
    <property type="entry name" value="AB_hydrolase_fold"/>
</dbReference>
<feature type="chain" id="PRO_5022809848" evidence="1">
    <location>
        <begin position="21"/>
        <end position="635"/>
    </location>
</feature>
<evidence type="ECO:0000313" key="3">
    <source>
        <dbReference type="EMBL" id="TWU42376.1"/>
    </source>
</evidence>
<dbReference type="EMBL" id="SJPV01000001">
    <property type="protein sequence ID" value="TWU42376.1"/>
    <property type="molecule type" value="Genomic_DNA"/>
</dbReference>
<dbReference type="Proteomes" id="UP000319143">
    <property type="component" value="Unassembled WGS sequence"/>
</dbReference>
<dbReference type="GO" id="GO:0016787">
    <property type="term" value="F:hydrolase activity"/>
    <property type="evidence" value="ECO:0007669"/>
    <property type="project" value="UniProtKB-KW"/>
</dbReference>
<dbReference type="PANTHER" id="PTHR22946">
    <property type="entry name" value="DIENELACTONE HYDROLASE DOMAIN-CONTAINING PROTEIN-RELATED"/>
    <property type="match status" value="1"/>
</dbReference>
<sequence precursor="true">MKVLLTVMAGLLVFAASASGAETAPVKTMSPPEIWEGYDPRAEPLDEEVLKTWEQDGVRYKEVYFNGEQFDGKYVRIYGMYAAPAGGRNLPGLVHIHGGGQTVNESWLQKLTGRGYAVMTFNWGGEWPKRQRYTLWNGVENGDHKKRTGHQVTLPTPRSDAYYLWTQASMRAVTYLERQPEVNADKIGAYGISMGGSMMWNIAFDPRIKAGCAIYGAGWNTYAYEDPRYSVGMPEYRPSANDLRWRASLAPEASAPYVKFPMLFLSSSNDRHGYMDRAEQSLDLIPAGVPRAWALTPRFRHHIGLDFVHDLPAWFDVHLKGEGTWPDNPETAIALGQDAVPMLRVKPANAQDVVKVEVFCGLETPFAVNRHWRNATVRESGGLYTATIPVMNAREYLFAFANIFYKSGVVISSPLEAVIPSSLGAVATIKEPCRVLYDGKEGVGSWTCNSTGTDPIPGRIDKRLNAVVGPEGKPGFSAKGVSPFTYAPSDPEFRAPKGASLQFDMKTETGEDFTVKLHKNYWVADFQTYSCKVALDADSGWQTVTLPPSRFQNEKTGASIGDTINEVGVLELSPQNRMWQDSNVIFRNFRWVGGEYVPHVHAYRRKDAETDAALTHRDDADHLQGLGVVKSNQRR</sequence>
<accession>A0A5C6E4L5</accession>
<reference evidence="3 4" key="1">
    <citation type="submission" date="2019-02" db="EMBL/GenBank/DDBJ databases">
        <title>Deep-cultivation of Planctomycetes and their phenomic and genomic characterization uncovers novel biology.</title>
        <authorList>
            <person name="Wiegand S."/>
            <person name="Jogler M."/>
            <person name="Boedeker C."/>
            <person name="Pinto D."/>
            <person name="Vollmers J."/>
            <person name="Rivas-Marin E."/>
            <person name="Kohn T."/>
            <person name="Peeters S.H."/>
            <person name="Heuer A."/>
            <person name="Rast P."/>
            <person name="Oberbeckmann S."/>
            <person name="Bunk B."/>
            <person name="Jeske O."/>
            <person name="Meyerdierks A."/>
            <person name="Storesund J.E."/>
            <person name="Kallscheuer N."/>
            <person name="Luecker S."/>
            <person name="Lage O.M."/>
            <person name="Pohl T."/>
            <person name="Merkel B.J."/>
            <person name="Hornburger P."/>
            <person name="Mueller R.-W."/>
            <person name="Bruemmer F."/>
            <person name="Labrenz M."/>
            <person name="Spormann A.M."/>
            <person name="Op Den Camp H."/>
            <person name="Overmann J."/>
            <person name="Amann R."/>
            <person name="Jetten M.S.M."/>
            <person name="Mascher T."/>
            <person name="Medema M.H."/>
            <person name="Devos D.P."/>
            <person name="Kaster A.-K."/>
            <person name="Ovreas L."/>
            <person name="Rohde M."/>
            <person name="Galperin M.Y."/>
            <person name="Jogler C."/>
        </authorList>
    </citation>
    <scope>NUCLEOTIDE SEQUENCE [LARGE SCALE GENOMIC DNA]</scope>
    <source>
        <strain evidence="3 4">Poly41</strain>
    </source>
</reference>
<dbReference type="Pfam" id="PF05448">
    <property type="entry name" value="AXE1"/>
    <property type="match status" value="1"/>
</dbReference>
<gene>
    <name evidence="3" type="ORF">Poly41_06730</name>
</gene>
<evidence type="ECO:0000259" key="2">
    <source>
        <dbReference type="Pfam" id="PF05448"/>
    </source>
</evidence>
<evidence type="ECO:0000313" key="4">
    <source>
        <dbReference type="Proteomes" id="UP000319143"/>
    </source>
</evidence>